<dbReference type="GO" id="GO:0006508">
    <property type="term" value="P:proteolysis"/>
    <property type="evidence" value="ECO:0007669"/>
    <property type="project" value="UniProtKB-KW"/>
</dbReference>
<sequence length="408" mass="44280">MASKLYLIPNPNYQKSGIKSYVHLMRKYRIRPTKEGPYSIGHTLHQTGRPFSDKPVGGRASFRQVIQKHLSDGQIEAAGADDIQQDAPCFLPVQIGTPSQTVHLVPDTASSDLWVRSSELPQAEGHHFFDPSKSSTFQPTNRWPWQMLGPDGSSISGAIGIDNVTLGDVTIKNQEIKLASKMSSEYDQFSGDGVLGLSVQSASSDTRDVADSIWGQADLPPSAKLFTVKLGSWGRSKPFCSFGHIDQDVLADCTGDIHYANVGSTHGFWKFESTSAVVGEKVIDRPMNDAMADISAPLTLLDDATCQAIYDAIPGALYDSTCQGFIFPSNLSVDQRPCLQLDIGGRLFAMSKENLAFTEAKPGYMYGGIQSRGHEQLDTLGANFLEGVYAIFDISGDRFGVAQATGLK</sequence>
<dbReference type="AlphaFoldDB" id="A0A5M3YYU7"/>
<dbReference type="InterPro" id="IPR001461">
    <property type="entry name" value="Aspartic_peptidase_A1"/>
</dbReference>
<dbReference type="Gene3D" id="2.40.70.10">
    <property type="entry name" value="Acid Proteases"/>
    <property type="match status" value="2"/>
</dbReference>
<dbReference type="PANTHER" id="PTHR47966">
    <property type="entry name" value="BETA-SITE APP-CLEAVING ENZYME, ISOFORM A-RELATED"/>
    <property type="match status" value="1"/>
</dbReference>
<dbReference type="OrthoDB" id="2747330at2759"/>
<dbReference type="SUPFAM" id="SSF50630">
    <property type="entry name" value="Acid proteases"/>
    <property type="match status" value="1"/>
</dbReference>
<evidence type="ECO:0000256" key="2">
    <source>
        <dbReference type="ARBA" id="ARBA00022801"/>
    </source>
</evidence>
<proteinExistence type="inferred from homology"/>
<dbReference type="InterPro" id="IPR033121">
    <property type="entry name" value="PEPTIDASE_A1"/>
</dbReference>
<dbReference type="InterPro" id="IPR021109">
    <property type="entry name" value="Peptidase_aspartic_dom_sf"/>
</dbReference>
<gene>
    <name evidence="3" type="ORF">ATEIFO6365_0006045700</name>
</gene>
<organism evidence="3 4">
    <name type="scientific">Aspergillus terreus</name>
    <dbReference type="NCBI Taxonomy" id="33178"/>
    <lineage>
        <taxon>Eukaryota</taxon>
        <taxon>Fungi</taxon>
        <taxon>Dikarya</taxon>
        <taxon>Ascomycota</taxon>
        <taxon>Pezizomycotina</taxon>
        <taxon>Eurotiomycetes</taxon>
        <taxon>Eurotiomycetidae</taxon>
        <taxon>Eurotiales</taxon>
        <taxon>Aspergillaceae</taxon>
        <taxon>Aspergillus</taxon>
        <taxon>Aspergillus subgen. Circumdati</taxon>
    </lineage>
</organism>
<dbReference type="Proteomes" id="UP000452235">
    <property type="component" value="Unassembled WGS sequence"/>
</dbReference>
<dbReference type="PANTHER" id="PTHR47966:SF1">
    <property type="entry name" value="ASPARTYL PROTEINASE"/>
    <property type="match status" value="1"/>
</dbReference>
<dbReference type="EMBL" id="BLJY01000006">
    <property type="protein sequence ID" value="GFF17120.1"/>
    <property type="molecule type" value="Genomic_DNA"/>
</dbReference>
<protein>
    <submittedName>
        <fullName evidence="3">Acid protease</fullName>
    </submittedName>
</protein>
<evidence type="ECO:0000313" key="4">
    <source>
        <dbReference type="Proteomes" id="UP000452235"/>
    </source>
</evidence>
<comment type="similarity">
    <text evidence="1">Belongs to the peptidase A1 family.</text>
</comment>
<reference evidence="3 4" key="1">
    <citation type="submission" date="2020-01" db="EMBL/GenBank/DDBJ databases">
        <title>Aspergillus terreus IFO 6365 whole genome shotgun sequence.</title>
        <authorList>
            <person name="Kanamasa S."/>
            <person name="Takahashi H."/>
        </authorList>
    </citation>
    <scope>NUCLEOTIDE SEQUENCE [LARGE SCALE GENOMIC DNA]</scope>
    <source>
        <strain evidence="3 4">IFO 6365</strain>
    </source>
</reference>
<evidence type="ECO:0000313" key="3">
    <source>
        <dbReference type="EMBL" id="GFF17120.1"/>
    </source>
</evidence>
<keyword evidence="2" id="KW-0378">Hydrolase</keyword>
<name>A0A5M3YYU7_ASPTE</name>
<dbReference type="GO" id="GO:0004190">
    <property type="term" value="F:aspartic-type endopeptidase activity"/>
    <property type="evidence" value="ECO:0007669"/>
    <property type="project" value="InterPro"/>
</dbReference>
<keyword evidence="4" id="KW-1185">Reference proteome</keyword>
<keyword evidence="3" id="KW-0645">Protease</keyword>
<accession>A0A5M3YYU7</accession>
<dbReference type="Pfam" id="PF00026">
    <property type="entry name" value="Asp"/>
    <property type="match status" value="1"/>
</dbReference>
<dbReference type="VEuPathDB" id="FungiDB:ATEG_03227"/>
<dbReference type="PRINTS" id="PR00792">
    <property type="entry name" value="PEPSIN"/>
</dbReference>
<evidence type="ECO:0000256" key="1">
    <source>
        <dbReference type="ARBA" id="ARBA00007447"/>
    </source>
</evidence>
<dbReference type="PROSITE" id="PS51767">
    <property type="entry name" value="PEPTIDASE_A1"/>
    <property type="match status" value="1"/>
</dbReference>
<comment type="caution">
    <text evidence="3">The sequence shown here is derived from an EMBL/GenBank/DDBJ whole genome shotgun (WGS) entry which is preliminary data.</text>
</comment>